<keyword evidence="5" id="KW-0472">Membrane</keyword>
<dbReference type="RefSeq" id="XP_012197278.1">
    <property type="nucleotide sequence ID" value="XM_012341888.1"/>
</dbReference>
<dbReference type="VEuPathDB" id="FungiDB:SPRG_03311"/>
<dbReference type="InterPro" id="IPR029058">
    <property type="entry name" value="AB_hydrolase_fold"/>
</dbReference>
<dbReference type="OMA" id="CYAVEWE"/>
<evidence type="ECO:0000313" key="8">
    <source>
        <dbReference type="Proteomes" id="UP000030745"/>
    </source>
</evidence>
<proteinExistence type="inferred from homology"/>
<keyword evidence="3" id="KW-0812">Transmembrane</keyword>
<evidence type="ECO:0000256" key="3">
    <source>
        <dbReference type="ARBA" id="ARBA00022692"/>
    </source>
</evidence>
<feature type="chain" id="PRO_5001635084" description="Fungal lipase-like domain-containing protein" evidence="6">
    <location>
        <begin position="18"/>
        <end position="400"/>
    </location>
</feature>
<dbReference type="InterPro" id="IPR007941">
    <property type="entry name" value="DUF726"/>
</dbReference>
<accession>A0A067D004</accession>
<evidence type="ECO:0000313" key="7">
    <source>
        <dbReference type="EMBL" id="KDO32091.1"/>
    </source>
</evidence>
<dbReference type="Gene3D" id="3.40.50.1820">
    <property type="entry name" value="alpha/beta hydrolase"/>
    <property type="match status" value="1"/>
</dbReference>
<dbReference type="PANTHER" id="PTHR17920:SF3">
    <property type="entry name" value="TRANSMEMBRANE AND COILED-COIL DOMAIN-CONTAINING PROTEIN 4"/>
    <property type="match status" value="1"/>
</dbReference>
<dbReference type="OrthoDB" id="277931at2759"/>
<comment type="similarity">
    <text evidence="2">Belongs to the TMCO4 family.</text>
</comment>
<dbReference type="GO" id="GO:0016020">
    <property type="term" value="C:membrane"/>
    <property type="evidence" value="ECO:0007669"/>
    <property type="project" value="UniProtKB-SubCell"/>
</dbReference>
<sequence>MNLVLGSFYILLPMVSALLQDDAMDLIAKGRLTADEWDRIQTLPIAAEAVTQLVHLELDDMIADAIDVQPTGQTLSSDVKVAVVGGALGFVNALWRLDSMPRSPAHDEDKTSPVIVAISGLKDATLDSAYSWMDMNRAVRRVNWLKLVPFHGDVATSEHVVVTIDGFMSHGRNPRDNWDVFCQTDVACYAVEWEAGNVGDIIDCVGRVLTIDSLASQITKNPWNSAQNKAHQVGAVLAELILSKPALFAHRKVTVVGHSLGGAVVASLLDHLASGNEAVAPEDRVHLHQAMMFAAAFVPHHDFSHAAAYDFPDTSPARIVNVFSTKDAVLKHVFRLGSIHVWPSAAGCVGIQSPWLQSVDVTDIVPVSPTTLLGHLYEAHMDEILNRLRRSSLNDVDMIV</sequence>
<dbReference type="SUPFAM" id="SSF53474">
    <property type="entry name" value="alpha/beta-Hydrolases"/>
    <property type="match status" value="1"/>
</dbReference>
<reference evidence="7 8" key="1">
    <citation type="journal article" date="2013" name="PLoS Genet.">
        <title>Distinctive expansion of potential virulence genes in the genome of the oomycete fish pathogen Saprolegnia parasitica.</title>
        <authorList>
            <person name="Jiang R.H."/>
            <person name="de Bruijn I."/>
            <person name="Haas B.J."/>
            <person name="Belmonte R."/>
            <person name="Lobach L."/>
            <person name="Christie J."/>
            <person name="van den Ackerveken G."/>
            <person name="Bottin A."/>
            <person name="Bulone V."/>
            <person name="Diaz-Moreno S.M."/>
            <person name="Dumas B."/>
            <person name="Fan L."/>
            <person name="Gaulin E."/>
            <person name="Govers F."/>
            <person name="Grenville-Briggs L.J."/>
            <person name="Horner N.R."/>
            <person name="Levin J.Z."/>
            <person name="Mammella M."/>
            <person name="Meijer H.J."/>
            <person name="Morris P."/>
            <person name="Nusbaum C."/>
            <person name="Oome S."/>
            <person name="Phillips A.J."/>
            <person name="van Rooyen D."/>
            <person name="Rzeszutek E."/>
            <person name="Saraiva M."/>
            <person name="Secombes C.J."/>
            <person name="Seidl M.F."/>
            <person name="Snel B."/>
            <person name="Stassen J.H."/>
            <person name="Sykes S."/>
            <person name="Tripathy S."/>
            <person name="van den Berg H."/>
            <person name="Vega-Arreguin J.C."/>
            <person name="Wawra S."/>
            <person name="Young S.K."/>
            <person name="Zeng Q."/>
            <person name="Dieguez-Uribeondo J."/>
            <person name="Russ C."/>
            <person name="Tyler B.M."/>
            <person name="van West P."/>
        </authorList>
    </citation>
    <scope>NUCLEOTIDE SEQUENCE [LARGE SCALE GENOMIC DNA]</scope>
    <source>
        <strain evidence="7 8">CBS 223.65</strain>
    </source>
</reference>
<keyword evidence="4" id="KW-1133">Transmembrane helix</keyword>
<gene>
    <name evidence="7" type="ORF">SPRG_03311</name>
</gene>
<dbReference type="EMBL" id="KK583196">
    <property type="protein sequence ID" value="KDO32091.1"/>
    <property type="molecule type" value="Genomic_DNA"/>
</dbReference>
<comment type="subcellular location">
    <subcellularLocation>
        <location evidence="1">Membrane</location>
        <topology evidence="1">Multi-pass membrane protein</topology>
    </subcellularLocation>
</comment>
<dbReference type="PANTHER" id="PTHR17920">
    <property type="entry name" value="TRANSMEMBRANE AND COILED-COIL DOMAIN-CONTAINING PROTEIN 4 TMCO4"/>
    <property type="match status" value="1"/>
</dbReference>
<keyword evidence="8" id="KW-1185">Reference proteome</keyword>
<name>A0A067D004_SAPPC</name>
<organism evidence="7 8">
    <name type="scientific">Saprolegnia parasitica (strain CBS 223.65)</name>
    <dbReference type="NCBI Taxonomy" id="695850"/>
    <lineage>
        <taxon>Eukaryota</taxon>
        <taxon>Sar</taxon>
        <taxon>Stramenopiles</taxon>
        <taxon>Oomycota</taxon>
        <taxon>Saprolegniomycetes</taxon>
        <taxon>Saprolegniales</taxon>
        <taxon>Saprolegniaceae</taxon>
        <taxon>Saprolegnia</taxon>
    </lineage>
</organism>
<protein>
    <recommendedName>
        <fullName evidence="9">Fungal lipase-like domain-containing protein</fullName>
    </recommendedName>
</protein>
<evidence type="ECO:0000256" key="2">
    <source>
        <dbReference type="ARBA" id="ARBA00009824"/>
    </source>
</evidence>
<dbReference type="Proteomes" id="UP000030745">
    <property type="component" value="Unassembled WGS sequence"/>
</dbReference>
<dbReference type="KEGG" id="spar:SPRG_03311"/>
<dbReference type="AlphaFoldDB" id="A0A067D004"/>
<evidence type="ECO:0000256" key="1">
    <source>
        <dbReference type="ARBA" id="ARBA00004141"/>
    </source>
</evidence>
<dbReference type="Pfam" id="PF05277">
    <property type="entry name" value="DUF726"/>
    <property type="match status" value="1"/>
</dbReference>
<feature type="signal peptide" evidence="6">
    <location>
        <begin position="1"/>
        <end position="17"/>
    </location>
</feature>
<evidence type="ECO:0008006" key="9">
    <source>
        <dbReference type="Google" id="ProtNLM"/>
    </source>
</evidence>
<evidence type="ECO:0000256" key="6">
    <source>
        <dbReference type="SAM" id="SignalP"/>
    </source>
</evidence>
<keyword evidence="6" id="KW-0732">Signal</keyword>
<dbReference type="GeneID" id="24125824"/>
<evidence type="ECO:0000256" key="5">
    <source>
        <dbReference type="ARBA" id="ARBA00023136"/>
    </source>
</evidence>
<evidence type="ECO:0000256" key="4">
    <source>
        <dbReference type="ARBA" id="ARBA00022989"/>
    </source>
</evidence>